<proteinExistence type="predicted"/>
<reference evidence="1" key="2">
    <citation type="submission" date="2024-10" db="UniProtKB">
        <authorList>
            <consortium name="EnsemblProtists"/>
        </authorList>
    </citation>
    <scope>IDENTIFICATION</scope>
</reference>
<dbReference type="GeneID" id="17274761"/>
<accession>A0A0D3K151</accession>
<evidence type="ECO:0000313" key="1">
    <source>
        <dbReference type="EnsemblProtists" id="EOD29486"/>
    </source>
</evidence>
<dbReference type="RefSeq" id="XP_005781915.1">
    <property type="nucleotide sequence ID" value="XM_005781858.1"/>
</dbReference>
<dbReference type="KEGG" id="ehx:EMIHUDRAFT_442773"/>
<evidence type="ECO:0000313" key="2">
    <source>
        <dbReference type="Proteomes" id="UP000013827"/>
    </source>
</evidence>
<dbReference type="HOGENOM" id="CLU_1312215_0_0_1"/>
<keyword evidence="2" id="KW-1185">Reference proteome</keyword>
<reference evidence="2" key="1">
    <citation type="journal article" date="2013" name="Nature">
        <title>Pan genome of the phytoplankton Emiliania underpins its global distribution.</title>
        <authorList>
            <person name="Read B.A."/>
            <person name="Kegel J."/>
            <person name="Klute M.J."/>
            <person name="Kuo A."/>
            <person name="Lefebvre S.C."/>
            <person name="Maumus F."/>
            <person name="Mayer C."/>
            <person name="Miller J."/>
            <person name="Monier A."/>
            <person name="Salamov A."/>
            <person name="Young J."/>
            <person name="Aguilar M."/>
            <person name="Claverie J.M."/>
            <person name="Frickenhaus S."/>
            <person name="Gonzalez K."/>
            <person name="Herman E.K."/>
            <person name="Lin Y.C."/>
            <person name="Napier J."/>
            <person name="Ogata H."/>
            <person name="Sarno A.F."/>
            <person name="Shmutz J."/>
            <person name="Schroeder D."/>
            <person name="de Vargas C."/>
            <person name="Verret F."/>
            <person name="von Dassow P."/>
            <person name="Valentin K."/>
            <person name="Van de Peer Y."/>
            <person name="Wheeler G."/>
            <person name="Dacks J.B."/>
            <person name="Delwiche C.F."/>
            <person name="Dyhrman S.T."/>
            <person name="Glockner G."/>
            <person name="John U."/>
            <person name="Richards T."/>
            <person name="Worden A.Z."/>
            <person name="Zhang X."/>
            <person name="Grigoriev I.V."/>
            <person name="Allen A.E."/>
            <person name="Bidle K."/>
            <person name="Borodovsky M."/>
            <person name="Bowler C."/>
            <person name="Brownlee C."/>
            <person name="Cock J.M."/>
            <person name="Elias M."/>
            <person name="Gladyshev V.N."/>
            <person name="Groth M."/>
            <person name="Guda C."/>
            <person name="Hadaegh A."/>
            <person name="Iglesias-Rodriguez M.D."/>
            <person name="Jenkins J."/>
            <person name="Jones B.M."/>
            <person name="Lawson T."/>
            <person name="Leese F."/>
            <person name="Lindquist E."/>
            <person name="Lobanov A."/>
            <person name="Lomsadze A."/>
            <person name="Malik S.B."/>
            <person name="Marsh M.E."/>
            <person name="Mackinder L."/>
            <person name="Mock T."/>
            <person name="Mueller-Roeber B."/>
            <person name="Pagarete A."/>
            <person name="Parker M."/>
            <person name="Probert I."/>
            <person name="Quesneville H."/>
            <person name="Raines C."/>
            <person name="Rensing S.A."/>
            <person name="Riano-Pachon D.M."/>
            <person name="Richier S."/>
            <person name="Rokitta S."/>
            <person name="Shiraiwa Y."/>
            <person name="Soanes D.M."/>
            <person name="van der Giezen M."/>
            <person name="Wahlund T.M."/>
            <person name="Williams B."/>
            <person name="Wilson W."/>
            <person name="Wolfe G."/>
            <person name="Wurch L.L."/>
        </authorList>
    </citation>
    <scope>NUCLEOTIDE SEQUENCE</scope>
</reference>
<dbReference type="AlphaFoldDB" id="A0A0D3K151"/>
<name>A0A0D3K151_EMIH1</name>
<dbReference type="Proteomes" id="UP000013827">
    <property type="component" value="Unassembled WGS sequence"/>
</dbReference>
<organism evidence="1 2">
    <name type="scientific">Emiliania huxleyi (strain CCMP1516)</name>
    <dbReference type="NCBI Taxonomy" id="280463"/>
    <lineage>
        <taxon>Eukaryota</taxon>
        <taxon>Haptista</taxon>
        <taxon>Haptophyta</taxon>
        <taxon>Prymnesiophyceae</taxon>
        <taxon>Isochrysidales</taxon>
        <taxon>Noelaerhabdaceae</taxon>
        <taxon>Emiliania</taxon>
    </lineage>
</organism>
<dbReference type="EnsemblProtists" id="EOD29486">
    <property type="protein sequence ID" value="EOD29486"/>
    <property type="gene ID" value="EMIHUDRAFT_442773"/>
</dbReference>
<dbReference type="PaxDb" id="2903-EOD29486"/>
<sequence>MGVPVVALPVPIPPEEEAASAQSFTKPDGWDGHVVIAEAVVLPMGEAVVGGEAVASGVDPAGDVSEAIAVPESAPPPPPGTLQALRHLFDTNVDDRRMVRGLVQDPGQQPLWQPLLSALTVEQYAECVGRTGLEYDRPEVASLLGEQLASGLTSAHVAAALRTTTAYKTQLVRRVARQVVDLAAGRRTIEAELSEWERMLARTDLDAASK</sequence>
<protein>
    <submittedName>
        <fullName evidence="1">Uncharacterized protein</fullName>
    </submittedName>
</protein>